<evidence type="ECO:0000256" key="2">
    <source>
        <dbReference type="ARBA" id="ARBA00022679"/>
    </source>
</evidence>
<accession>S0L0T6</accession>
<dbReference type="SFLD" id="SFLDG01018">
    <property type="entry name" value="Squalene/Phytoene_Synthase_Lik"/>
    <property type="match status" value="1"/>
</dbReference>
<dbReference type="SUPFAM" id="SSF48576">
    <property type="entry name" value="Terpenoid synthases"/>
    <property type="match status" value="1"/>
</dbReference>
<dbReference type="Gene3D" id="1.10.600.10">
    <property type="entry name" value="Farnesyl Diphosphate Synthase"/>
    <property type="match status" value="1"/>
</dbReference>
<comment type="caution">
    <text evidence="4">The sequence shown here is derived from an EMBL/GenBank/DDBJ whole genome shotgun (WGS) entry which is preliminary data.</text>
</comment>
<dbReference type="EMBL" id="ASWO01000007">
    <property type="protein sequence ID" value="EOT82996.1"/>
    <property type="molecule type" value="Genomic_DNA"/>
</dbReference>
<reference evidence="4 5" key="1">
    <citation type="submission" date="2013-03" db="EMBL/GenBank/DDBJ databases">
        <title>The Genome Sequence of Enterococcus sulfureus ATCC_49903 (PacBio/Illumina hybrid assembly).</title>
        <authorList>
            <consortium name="The Broad Institute Genomics Platform"/>
            <consortium name="The Broad Institute Genome Sequencing Center for Infectious Disease"/>
            <person name="Earl A."/>
            <person name="Russ C."/>
            <person name="Gilmore M."/>
            <person name="Surin D."/>
            <person name="Walker B."/>
            <person name="Young S."/>
            <person name="Zeng Q."/>
            <person name="Gargeya S."/>
            <person name="Fitzgerald M."/>
            <person name="Haas B."/>
            <person name="Abouelleil A."/>
            <person name="Allen A.W."/>
            <person name="Alvarado L."/>
            <person name="Arachchi H.M."/>
            <person name="Berlin A.M."/>
            <person name="Chapman S.B."/>
            <person name="Gainer-Dewar J."/>
            <person name="Goldberg J."/>
            <person name="Griggs A."/>
            <person name="Gujja S."/>
            <person name="Hansen M."/>
            <person name="Howarth C."/>
            <person name="Imamovic A."/>
            <person name="Ireland A."/>
            <person name="Larimer J."/>
            <person name="McCowan C."/>
            <person name="Murphy C."/>
            <person name="Pearson M."/>
            <person name="Poon T.W."/>
            <person name="Priest M."/>
            <person name="Roberts A."/>
            <person name="Saif S."/>
            <person name="Shea T."/>
            <person name="Sisk P."/>
            <person name="Sykes S."/>
            <person name="Wortman J."/>
            <person name="Nusbaum C."/>
            <person name="Birren B."/>
        </authorList>
    </citation>
    <scope>NUCLEOTIDE SEQUENCE [LARGE SCALE GENOMIC DNA]</scope>
    <source>
        <strain evidence="4 5">ATCC 49903</strain>
    </source>
</reference>
<protein>
    <submittedName>
        <fullName evidence="4">Uncharacterized protein</fullName>
    </submittedName>
</protein>
<dbReference type="PATRIC" id="fig|1140003.3.peg.1903"/>
<dbReference type="OrthoDB" id="9787280at2"/>
<dbReference type="InterPro" id="IPR044843">
    <property type="entry name" value="Trans_IPPS_bact-type"/>
</dbReference>
<dbReference type="SFLD" id="SFLDG01212">
    <property type="entry name" value="Phytoene_synthase_like"/>
    <property type="match status" value="1"/>
</dbReference>
<dbReference type="CDD" id="cd00683">
    <property type="entry name" value="Trans_IPPS_HH"/>
    <property type="match status" value="1"/>
</dbReference>
<organism evidence="4 5">
    <name type="scientific">Enterococcus sulfureus ATCC 49903</name>
    <dbReference type="NCBI Taxonomy" id="1140003"/>
    <lineage>
        <taxon>Bacteria</taxon>
        <taxon>Bacillati</taxon>
        <taxon>Bacillota</taxon>
        <taxon>Bacilli</taxon>
        <taxon>Lactobacillales</taxon>
        <taxon>Enterococcaceae</taxon>
        <taxon>Enterococcus</taxon>
    </lineage>
</organism>
<evidence type="ECO:0000256" key="1">
    <source>
        <dbReference type="ARBA" id="ARBA00004829"/>
    </source>
</evidence>
<comment type="pathway">
    <text evidence="1">Carotenoid biosynthesis.</text>
</comment>
<dbReference type="PROSITE" id="PS01045">
    <property type="entry name" value="SQUALEN_PHYTOEN_SYN_2"/>
    <property type="match status" value="1"/>
</dbReference>
<proteinExistence type="predicted"/>
<dbReference type="Pfam" id="PF00494">
    <property type="entry name" value="SQS_PSY"/>
    <property type="match status" value="1"/>
</dbReference>
<gene>
    <name evidence="4" type="ORF">I573_02109</name>
</gene>
<sequence length="296" mass="34047">MINKQIYTFSSQQADFAVCEKSIKKHSKTFYFAFSQLPKEQAQSIFAIYAFCRTADDIVDLTKNSDELARLYEKLEAFEQGEIPDEPIFRALAVVFDHYEMEIQPFYDMLNGQAKDLEFKQPNTLADLQEYAYYVAGSVGLMLLPILSKHAPEIQEPAKKLGEAMQITNILRDIGEDYRMGRIYLPKEMMAQFHVCNADLGADRPNSQLIELWEYLAQIAEQAYDESLDMLPLIEPAARKPLYLAAVVYREILTEIRTHQYQMLTKRQAVGRIRKLELFHQATKELHQLTAGGANV</sequence>
<dbReference type="PANTHER" id="PTHR31480">
    <property type="entry name" value="BIFUNCTIONAL LYCOPENE CYCLASE/PHYTOENE SYNTHASE"/>
    <property type="match status" value="1"/>
</dbReference>
<dbReference type="InterPro" id="IPR008949">
    <property type="entry name" value="Isoprenoid_synthase_dom_sf"/>
</dbReference>
<dbReference type="InterPro" id="IPR033904">
    <property type="entry name" value="Trans_IPPS_HH"/>
</dbReference>
<dbReference type="InterPro" id="IPR019845">
    <property type="entry name" value="Squalene/phytoene_synthase_CS"/>
</dbReference>
<dbReference type="eggNOG" id="COG1562">
    <property type="taxonomic scope" value="Bacteria"/>
</dbReference>
<dbReference type="AlphaFoldDB" id="S0L0T6"/>
<dbReference type="GO" id="GO:0004311">
    <property type="term" value="F:geranylgeranyl diphosphate synthase activity"/>
    <property type="evidence" value="ECO:0007669"/>
    <property type="project" value="InterPro"/>
</dbReference>
<keyword evidence="2" id="KW-0808">Transferase</keyword>
<name>S0L0T6_9ENTE</name>
<dbReference type="GO" id="GO:0051996">
    <property type="term" value="F:squalene synthase [NAD(P)H] activity"/>
    <property type="evidence" value="ECO:0007669"/>
    <property type="project" value="InterPro"/>
</dbReference>
<evidence type="ECO:0000313" key="5">
    <source>
        <dbReference type="Proteomes" id="UP000015961"/>
    </source>
</evidence>
<dbReference type="STRING" id="1140003.OMY_01974"/>
<evidence type="ECO:0000313" key="4">
    <source>
        <dbReference type="EMBL" id="EOT82996.1"/>
    </source>
</evidence>
<keyword evidence="3" id="KW-0125">Carotenoid biosynthesis</keyword>
<dbReference type="SFLD" id="SFLDS00005">
    <property type="entry name" value="Isoprenoid_Synthase_Type_I"/>
    <property type="match status" value="1"/>
</dbReference>
<dbReference type="GO" id="GO:0016117">
    <property type="term" value="P:carotenoid biosynthetic process"/>
    <property type="evidence" value="ECO:0007669"/>
    <property type="project" value="UniProtKB-KW"/>
</dbReference>
<evidence type="ECO:0000256" key="3">
    <source>
        <dbReference type="ARBA" id="ARBA00022746"/>
    </source>
</evidence>
<dbReference type="RefSeq" id="WP_016186406.1">
    <property type="nucleotide sequence ID" value="NZ_ASWO01000007.1"/>
</dbReference>
<keyword evidence="5" id="KW-1185">Reference proteome</keyword>
<dbReference type="Proteomes" id="UP000015961">
    <property type="component" value="Unassembled WGS sequence"/>
</dbReference>
<dbReference type="InterPro" id="IPR002060">
    <property type="entry name" value="Squ/phyt_synthse"/>
</dbReference>